<dbReference type="SUPFAM" id="SSF47413">
    <property type="entry name" value="lambda repressor-like DNA-binding domains"/>
    <property type="match status" value="1"/>
</dbReference>
<reference evidence="1 2" key="1">
    <citation type="submission" date="2020-11" db="EMBL/GenBank/DDBJ databases">
        <title>Complete genome sequence for Salinimonas sp. strain G2-b.</title>
        <authorList>
            <person name="Park S.-J."/>
        </authorList>
    </citation>
    <scope>NUCLEOTIDE SEQUENCE [LARGE SCALE GENOMIC DNA]</scope>
    <source>
        <strain evidence="1 2">G2-b</strain>
    </source>
</reference>
<dbReference type="KEGG" id="smaa:IT774_05005"/>
<gene>
    <name evidence="1" type="ORF">IT774_05005</name>
</gene>
<dbReference type="AlphaFoldDB" id="A0A7S9DZ09"/>
<accession>A0A7S9DZ09</accession>
<evidence type="ECO:0000313" key="1">
    <source>
        <dbReference type="EMBL" id="QPG06533.1"/>
    </source>
</evidence>
<proteinExistence type="predicted"/>
<name>A0A7S9DZ09_9ALTE</name>
<protein>
    <submittedName>
        <fullName evidence="1">Transcriptional regulator</fullName>
    </submittedName>
</protein>
<dbReference type="Gene3D" id="1.10.260.40">
    <property type="entry name" value="lambda repressor-like DNA-binding domains"/>
    <property type="match status" value="1"/>
</dbReference>
<dbReference type="Proteomes" id="UP000595095">
    <property type="component" value="Chromosome"/>
</dbReference>
<organism evidence="1 2">
    <name type="scientific">Salinimonas marina</name>
    <dbReference type="NCBI Taxonomy" id="2785918"/>
    <lineage>
        <taxon>Bacteria</taxon>
        <taxon>Pseudomonadati</taxon>
        <taxon>Pseudomonadota</taxon>
        <taxon>Gammaproteobacteria</taxon>
        <taxon>Alteromonadales</taxon>
        <taxon>Alteromonadaceae</taxon>
        <taxon>Alteromonas/Salinimonas group</taxon>
        <taxon>Salinimonas</taxon>
    </lineage>
</organism>
<dbReference type="RefSeq" id="WP_195811609.1">
    <property type="nucleotide sequence ID" value="NZ_CP064795.1"/>
</dbReference>
<dbReference type="EMBL" id="CP064795">
    <property type="protein sequence ID" value="QPG06533.1"/>
    <property type="molecule type" value="Genomic_DNA"/>
</dbReference>
<sequence>MTKTQAITFFRSQKALGEAIGKAKSTVSNYSEILPRGVQFEIQVKTQGQLMADPEFYQQPNFQNQHLGS</sequence>
<dbReference type="InterPro" id="IPR010982">
    <property type="entry name" value="Lambda_DNA-bd_dom_sf"/>
</dbReference>
<evidence type="ECO:0000313" key="2">
    <source>
        <dbReference type="Proteomes" id="UP000595095"/>
    </source>
</evidence>
<dbReference type="Pfam" id="PF14549">
    <property type="entry name" value="P22_Cro"/>
    <property type="match status" value="1"/>
</dbReference>
<dbReference type="GO" id="GO:0003677">
    <property type="term" value="F:DNA binding"/>
    <property type="evidence" value="ECO:0007669"/>
    <property type="project" value="InterPro"/>
</dbReference>
<keyword evidence="2" id="KW-1185">Reference proteome</keyword>